<dbReference type="PANTHER" id="PTHR43585:SF2">
    <property type="entry name" value="ATP-GRASP ENZYME FSQD"/>
    <property type="match status" value="1"/>
</dbReference>
<evidence type="ECO:0000256" key="4">
    <source>
        <dbReference type="PROSITE-ProRule" id="PRU00409"/>
    </source>
</evidence>
<evidence type="ECO:0000259" key="5">
    <source>
        <dbReference type="PROSITE" id="PS50975"/>
    </source>
</evidence>
<dbReference type="PANTHER" id="PTHR43585">
    <property type="entry name" value="FUMIPYRROLE BIOSYNTHESIS PROTEIN C"/>
    <property type="match status" value="1"/>
</dbReference>
<name>A0A385DI89_9ACTN</name>
<dbReference type="Proteomes" id="UP000259636">
    <property type="component" value="Chromosome"/>
</dbReference>
<organism evidence="6 7">
    <name type="scientific">Streptomyces koyangensis</name>
    <dbReference type="NCBI Taxonomy" id="188770"/>
    <lineage>
        <taxon>Bacteria</taxon>
        <taxon>Bacillati</taxon>
        <taxon>Actinomycetota</taxon>
        <taxon>Actinomycetes</taxon>
        <taxon>Kitasatosporales</taxon>
        <taxon>Streptomycetaceae</taxon>
        <taxon>Streptomyces</taxon>
        <taxon>Streptomyces aurantiacus group</taxon>
    </lineage>
</organism>
<accession>A0A385DI89</accession>
<dbReference type="GO" id="GO:0016874">
    <property type="term" value="F:ligase activity"/>
    <property type="evidence" value="ECO:0007669"/>
    <property type="project" value="UniProtKB-KW"/>
</dbReference>
<dbReference type="GeneID" id="300117220"/>
<dbReference type="PROSITE" id="PS50975">
    <property type="entry name" value="ATP_GRASP"/>
    <property type="match status" value="1"/>
</dbReference>
<keyword evidence="2 4" id="KW-0547">Nucleotide-binding</keyword>
<dbReference type="Pfam" id="PF13535">
    <property type="entry name" value="ATP-grasp_4"/>
    <property type="match status" value="1"/>
</dbReference>
<evidence type="ECO:0000256" key="2">
    <source>
        <dbReference type="ARBA" id="ARBA00022741"/>
    </source>
</evidence>
<dbReference type="EMBL" id="CP031742">
    <property type="protein sequence ID" value="AXQ57377.1"/>
    <property type="molecule type" value="Genomic_DNA"/>
</dbReference>
<feature type="domain" description="ATP-grasp" evidence="5">
    <location>
        <begin position="113"/>
        <end position="311"/>
    </location>
</feature>
<dbReference type="GO" id="GO:0005524">
    <property type="term" value="F:ATP binding"/>
    <property type="evidence" value="ECO:0007669"/>
    <property type="project" value="UniProtKB-UniRule"/>
</dbReference>
<dbReference type="Gene3D" id="3.30.470.20">
    <property type="entry name" value="ATP-grasp fold, B domain"/>
    <property type="match status" value="1"/>
</dbReference>
<dbReference type="RefSeq" id="WP_117350260.1">
    <property type="nucleotide sequence ID" value="NZ_CP031742.1"/>
</dbReference>
<dbReference type="InterPro" id="IPR052032">
    <property type="entry name" value="ATP-dep_AA_Ligase"/>
</dbReference>
<dbReference type="AlphaFoldDB" id="A0A385DI89"/>
<sequence length="417" mass="43647">MLIVVQPLSAGVRLTARMVTAGVPCLVPTQFPELLPPEVHVGATVVDWHPDAGVAGLLRLAEKAAAETGTAATGVVAGFEYAVPEAAGLARALGLPALGARAAEAVRQKDVMRRRCAERGIARPRSVTVGPGTTGPCPLPFPVVVKPVDCGGSLMVSLCRDEEEYARARALVHDPGEDVKFHPNPRRTALVEEYLEGPEFSLDGWVDVDGPHLASVTTKFLSAPPDFFEMGHIATAPRCSPHGELLERFARQVVAAFDLTVGPFHIETRIVRDRGPVLIEVGARLAGDNIPELVLAGPGVDLCAATADAARGLAHDPGPLSPVSAGLAFVTADRPGAFAGTLPGVDAYTGAAEFRALLPEAEPGALLDPGDIFSNRVARIHFEGDLDRVEHLVASVLADVKADVDGVGHQDKEGARA</sequence>
<keyword evidence="1" id="KW-0436">Ligase</keyword>
<gene>
    <name evidence="6" type="ORF">D0C37_24090</name>
</gene>
<evidence type="ECO:0000256" key="3">
    <source>
        <dbReference type="ARBA" id="ARBA00022840"/>
    </source>
</evidence>
<proteinExistence type="predicted"/>
<evidence type="ECO:0000313" key="7">
    <source>
        <dbReference type="Proteomes" id="UP000259636"/>
    </source>
</evidence>
<dbReference type="KEGG" id="sky:D0C37_24090"/>
<dbReference type="SUPFAM" id="SSF56059">
    <property type="entry name" value="Glutathione synthetase ATP-binding domain-like"/>
    <property type="match status" value="1"/>
</dbReference>
<keyword evidence="3 4" id="KW-0067">ATP-binding</keyword>
<protein>
    <submittedName>
        <fullName evidence="6">ATP-grasp domain-containing protein</fullName>
    </submittedName>
</protein>
<reference evidence="6 7" key="1">
    <citation type="submission" date="2018-08" db="EMBL/GenBank/DDBJ databases">
        <authorList>
            <person name="Ferrada E.E."/>
            <person name="Latorre B.A."/>
        </authorList>
    </citation>
    <scope>NUCLEOTIDE SEQUENCE [LARGE SCALE GENOMIC DNA]</scope>
    <source>
        <strain evidence="6 7">VK-A60T</strain>
    </source>
</reference>
<dbReference type="InterPro" id="IPR011761">
    <property type="entry name" value="ATP-grasp"/>
</dbReference>
<dbReference type="GO" id="GO:0046872">
    <property type="term" value="F:metal ion binding"/>
    <property type="evidence" value="ECO:0007669"/>
    <property type="project" value="InterPro"/>
</dbReference>
<evidence type="ECO:0000256" key="1">
    <source>
        <dbReference type="ARBA" id="ARBA00022598"/>
    </source>
</evidence>
<evidence type="ECO:0000313" key="6">
    <source>
        <dbReference type="EMBL" id="AXQ57377.1"/>
    </source>
</evidence>